<feature type="region of interest" description="Disordered" evidence="2">
    <location>
        <begin position="98"/>
        <end position="119"/>
    </location>
</feature>
<comment type="caution">
    <text evidence="3">The sequence shown here is derived from an EMBL/GenBank/DDBJ whole genome shotgun (WGS) entry which is preliminary data.</text>
</comment>
<evidence type="ECO:0000313" key="6">
    <source>
        <dbReference type="Proteomes" id="UP000319424"/>
    </source>
</evidence>
<protein>
    <submittedName>
        <fullName evidence="3">Uncharacterized protein</fullName>
    </submittedName>
</protein>
<organism evidence="3 5">
    <name type="scientific">Criibacterium bergeronii</name>
    <dbReference type="NCBI Taxonomy" id="1871336"/>
    <lineage>
        <taxon>Bacteria</taxon>
        <taxon>Bacillati</taxon>
        <taxon>Bacillota</taxon>
        <taxon>Clostridia</taxon>
        <taxon>Peptostreptococcales</taxon>
        <taxon>Filifactoraceae</taxon>
        <taxon>Criibacterium</taxon>
    </lineage>
</organism>
<dbReference type="Proteomes" id="UP000319424">
    <property type="component" value="Unassembled WGS sequence"/>
</dbReference>
<proteinExistence type="predicted"/>
<evidence type="ECO:0000256" key="1">
    <source>
        <dbReference type="SAM" id="Coils"/>
    </source>
</evidence>
<sequence length="580" mass="66783">MSKFLGLFNKEKNKILQNQENSSQDIYDKDVDAVGDKKQDEVGQVESESTDINPPSADEILKYDNEDMIKFIKKYDNKKNSGKEVSSFAKIENLQQQINEQDDDKNTSSEIKTMDNDPYGIFGEVTKQTSQDLSLEINSSSYDIHTDKDKMESVNDVSDDNNSEKYDIFNTNETNIVDKDEITPISSSDIEPLEISLKKITDNDDVQGDTEKTDEIVSENFDIKPGEISSNDDTIDISTESLNFDKDDDDLFLDDKDLNIEIENVQPELDEKDEQIEEQSAEDESKYDEILDETKIDLTSDIDLEHTSDIIDDDEEISFKLDSDLNLDEDLFKLDSLEFDDTSQNEIAKVEDLSLDKELQQEKVSNFANADTDESHSDIAGAYVINSEGEKIDSTQEQLEDAEVQIASKYDDIRPYQSLEQFKDKKVDENTLYDLDLHQSVADEITDNFEFSNIEQEKVLEPNQNDENHAINQENPKSESSYEKKYEVDKNSTFQDMIDLGYKMIENDEIDRGCYLIKEVILNSKVLKEKMLAYMILKDTLEKNNKYEYLKILNEIKIRIPKDSTDKILDMVNAEIFRLM</sequence>
<evidence type="ECO:0000313" key="4">
    <source>
        <dbReference type="EMBL" id="TRW27048.1"/>
    </source>
</evidence>
<gene>
    <name evidence="3" type="ORF">BBG48_008910</name>
    <name evidence="4" type="ORF">FL857_04890</name>
</gene>
<dbReference type="EMBL" id="VJXW01000005">
    <property type="protein sequence ID" value="TRW27048.1"/>
    <property type="molecule type" value="Genomic_DNA"/>
</dbReference>
<dbReference type="Proteomes" id="UP000093352">
    <property type="component" value="Unassembled WGS sequence"/>
</dbReference>
<reference evidence="4 6" key="3">
    <citation type="submission" date="2019-07" db="EMBL/GenBank/DDBJ databases">
        <title>Criibacterium bergeronii gen. nov., sp. nov. isolated from human clinical samples.</title>
        <authorList>
            <person name="Maheux A.F."/>
            <person name="Boudreau D.K."/>
            <person name="Berube E."/>
            <person name="Brodeur S."/>
            <person name="Bernard K.A."/>
            <person name="Abed J.Y."/>
            <person name="Ducrey E."/>
            <person name="Guay E.F."/>
            <person name="Raymond F."/>
            <person name="Corbeil J."/>
            <person name="Domingo M.-C."/>
            <person name="Roy P.H."/>
            <person name="Boissinot M."/>
            <person name="Tocheva E.I."/>
            <person name="Omar R.F."/>
        </authorList>
    </citation>
    <scope>NUCLEOTIDE SEQUENCE [LARGE SCALE GENOMIC DNA]</scope>
    <source>
        <strain evidence="4 6">CCRI-24246</strain>
    </source>
</reference>
<feature type="region of interest" description="Disordered" evidence="2">
    <location>
        <begin position="34"/>
        <end position="58"/>
    </location>
</feature>
<feature type="compositionally biased region" description="Polar residues" evidence="2">
    <location>
        <begin position="462"/>
        <end position="475"/>
    </location>
</feature>
<dbReference type="EMBL" id="MBEW02000024">
    <property type="protein sequence ID" value="RDY20661.1"/>
    <property type="molecule type" value="Genomic_DNA"/>
</dbReference>
<keyword evidence="5" id="KW-1185">Reference proteome</keyword>
<evidence type="ECO:0000313" key="3">
    <source>
        <dbReference type="EMBL" id="RDY20661.1"/>
    </source>
</evidence>
<feature type="coiled-coil region" evidence="1">
    <location>
        <begin position="385"/>
        <end position="412"/>
    </location>
</feature>
<name>A0A371IJK7_9FIRM</name>
<evidence type="ECO:0000313" key="5">
    <source>
        <dbReference type="Proteomes" id="UP000093352"/>
    </source>
</evidence>
<dbReference type="RefSeq" id="WP_068913095.1">
    <property type="nucleotide sequence ID" value="NZ_MBEW02000024.1"/>
</dbReference>
<dbReference type="STRING" id="1871336.BBG48_09485"/>
<dbReference type="AlphaFoldDB" id="A0A371IJK7"/>
<reference evidence="3" key="2">
    <citation type="submission" date="2018-07" db="EMBL/GenBank/DDBJ databases">
        <authorList>
            <person name="Quirk P.G."/>
            <person name="Krulwich T.A."/>
        </authorList>
    </citation>
    <scope>NUCLEOTIDE SEQUENCE</scope>
    <source>
        <strain evidence="3">CCRI-22567</strain>
    </source>
</reference>
<feature type="region of interest" description="Disordered" evidence="2">
    <location>
        <begin position="459"/>
        <end position="484"/>
    </location>
</feature>
<evidence type="ECO:0000256" key="2">
    <source>
        <dbReference type="SAM" id="MobiDB-lite"/>
    </source>
</evidence>
<keyword evidence="1" id="KW-0175">Coiled coil</keyword>
<accession>A0A371IJK7</accession>
<feature type="compositionally biased region" description="Basic and acidic residues" evidence="2">
    <location>
        <begin position="104"/>
        <end position="115"/>
    </location>
</feature>
<reference evidence="3 5" key="1">
    <citation type="journal article" date="2016" name="Genome Announc.">
        <title>Draft Genome Sequence of Criibacterium bergeronii gen. nov., sp. nov., Strain CCRI-22567T, Isolated from a Vaginal Sample from a Woman with Bacterial Vaginosis.</title>
        <authorList>
            <person name="Maheux A.F."/>
            <person name="Berube E."/>
            <person name="Boudreau D.K."/>
            <person name="Raymond F."/>
            <person name="Corbeil J."/>
            <person name="Roy P.H."/>
            <person name="Boissinot M."/>
            <person name="Omar R.F."/>
        </authorList>
    </citation>
    <scope>NUCLEOTIDE SEQUENCE [LARGE SCALE GENOMIC DNA]</scope>
    <source>
        <strain evidence="3 5">CCRI-22567</strain>
    </source>
</reference>